<sequence length="173" mass="20124">MECLHGKAASNSTTDKGSFWFCGQKPSCGFLCTEEDGYLFQTALTAWRATGLTQPIYESHRKPAKFRVVKNMLKKSYGRPYFTCASRENPCSLWMWADEKEIEKPNCYHNEPCAVKRVKKQGPNTGKKFFCCCNENRCDYFEWVPEELPKQPDTMAPFVQLFYSRYYPDAQQN</sequence>
<organism evidence="1 2">
    <name type="scientific">Paramuricea clavata</name>
    <name type="common">Red gorgonian</name>
    <name type="synonym">Violescent sea-whip</name>
    <dbReference type="NCBI Taxonomy" id="317549"/>
    <lineage>
        <taxon>Eukaryota</taxon>
        <taxon>Metazoa</taxon>
        <taxon>Cnidaria</taxon>
        <taxon>Anthozoa</taxon>
        <taxon>Octocorallia</taxon>
        <taxon>Malacalcyonacea</taxon>
        <taxon>Plexauridae</taxon>
        <taxon>Paramuricea</taxon>
    </lineage>
</organism>
<comment type="caution">
    <text evidence="1">The sequence shown here is derived from an EMBL/GenBank/DDBJ whole genome shotgun (WGS) entry which is preliminary data.</text>
</comment>
<dbReference type="Proteomes" id="UP001152795">
    <property type="component" value="Unassembled WGS sequence"/>
</dbReference>
<keyword evidence="2" id="KW-1185">Reference proteome</keyword>
<accession>A0A6S7HQN5</accession>
<dbReference type="InterPro" id="IPR010666">
    <property type="entry name" value="Znf_GRF"/>
</dbReference>
<name>A0A6S7HQN5_PARCT</name>
<dbReference type="PROSITE" id="PS51999">
    <property type="entry name" value="ZF_GRF"/>
    <property type="match status" value="1"/>
</dbReference>
<dbReference type="OrthoDB" id="545910at2759"/>
<dbReference type="EMBL" id="CACRXK020006098">
    <property type="protein sequence ID" value="CAB4008355.1"/>
    <property type="molecule type" value="Genomic_DNA"/>
</dbReference>
<dbReference type="Pfam" id="PF06839">
    <property type="entry name" value="Zn_ribbon_GRF"/>
    <property type="match status" value="1"/>
</dbReference>
<evidence type="ECO:0000313" key="1">
    <source>
        <dbReference type="EMBL" id="CAB4008355.1"/>
    </source>
</evidence>
<gene>
    <name evidence="1" type="ORF">PACLA_8A069017</name>
</gene>
<keyword evidence="1" id="KW-0540">Nuclease</keyword>
<proteinExistence type="predicted"/>
<keyword evidence="1" id="KW-0255">Endonuclease</keyword>
<dbReference type="GO" id="GO:0008270">
    <property type="term" value="F:zinc ion binding"/>
    <property type="evidence" value="ECO:0007669"/>
    <property type="project" value="InterPro"/>
</dbReference>
<keyword evidence="1" id="KW-0378">Hydrolase</keyword>
<dbReference type="AlphaFoldDB" id="A0A6S7HQN5"/>
<dbReference type="GO" id="GO:0004519">
    <property type="term" value="F:endonuclease activity"/>
    <property type="evidence" value="ECO:0007669"/>
    <property type="project" value="UniProtKB-KW"/>
</dbReference>
<evidence type="ECO:0000313" key="2">
    <source>
        <dbReference type="Proteomes" id="UP001152795"/>
    </source>
</evidence>
<protein>
    <submittedName>
        <fullName evidence="1">Endonuclease 8-like 3 isoform X1</fullName>
    </submittedName>
</protein>
<reference evidence="1" key="1">
    <citation type="submission" date="2020-04" db="EMBL/GenBank/DDBJ databases">
        <authorList>
            <person name="Alioto T."/>
            <person name="Alioto T."/>
            <person name="Gomez Garrido J."/>
        </authorList>
    </citation>
    <scope>NUCLEOTIDE SEQUENCE</scope>
    <source>
        <strain evidence="1">A484AB</strain>
    </source>
</reference>